<dbReference type="SUPFAM" id="SSF55729">
    <property type="entry name" value="Acyl-CoA N-acyltransferases (Nat)"/>
    <property type="match status" value="1"/>
</dbReference>
<organism evidence="2 3">
    <name type="scientific">Vibrio hippocampi</name>
    <dbReference type="NCBI Taxonomy" id="654686"/>
    <lineage>
        <taxon>Bacteria</taxon>
        <taxon>Pseudomonadati</taxon>
        <taxon>Pseudomonadota</taxon>
        <taxon>Gammaproteobacteria</taxon>
        <taxon>Vibrionales</taxon>
        <taxon>Vibrionaceae</taxon>
        <taxon>Vibrio</taxon>
    </lineage>
</organism>
<name>A0ABN8DMV5_9VIBR</name>
<comment type="caution">
    <text evidence="2">The sequence shown here is derived from an EMBL/GenBank/DDBJ whole genome shotgun (WGS) entry which is preliminary data.</text>
</comment>
<dbReference type="InterPro" id="IPR016181">
    <property type="entry name" value="Acyl_CoA_acyltransferase"/>
</dbReference>
<dbReference type="Proteomes" id="UP000838160">
    <property type="component" value="Unassembled WGS sequence"/>
</dbReference>
<accession>A0ABN8DMV5</accession>
<dbReference type="PANTHER" id="PTHR43610:SF1">
    <property type="entry name" value="N-ACETYLTRANSFERASE DOMAIN-CONTAINING PROTEIN"/>
    <property type="match status" value="1"/>
</dbReference>
<dbReference type="Pfam" id="PF13302">
    <property type="entry name" value="Acetyltransf_3"/>
    <property type="match status" value="1"/>
</dbReference>
<protein>
    <recommendedName>
        <fullName evidence="1">N-acetyltransferase domain-containing protein</fullName>
    </recommendedName>
</protein>
<evidence type="ECO:0000259" key="1">
    <source>
        <dbReference type="Pfam" id="PF13302"/>
    </source>
</evidence>
<evidence type="ECO:0000313" key="2">
    <source>
        <dbReference type="EMBL" id="CAH0530314.1"/>
    </source>
</evidence>
<dbReference type="Gene3D" id="3.40.630.30">
    <property type="match status" value="1"/>
</dbReference>
<reference evidence="2" key="1">
    <citation type="submission" date="2021-12" db="EMBL/GenBank/DDBJ databases">
        <authorList>
            <person name="Rodrigo-Torres L."/>
            <person name="Arahal R. D."/>
            <person name="Lucena T."/>
        </authorList>
    </citation>
    <scope>NUCLEOTIDE SEQUENCE</scope>
    <source>
        <strain evidence="2">CECT 8226</strain>
    </source>
</reference>
<gene>
    <name evidence="2" type="ORF">VHP8226_03955</name>
</gene>
<keyword evidence="3" id="KW-1185">Reference proteome</keyword>
<sequence>MWLYPIELEAKTVKLVTLEKGHASALVAAASDGQLWDLWYTSVPSGRTIESYIQQALDSQQQGTALPFVVIDKLTDTVIGTTRFCNADSANQRVEIGYTWYAQSYQRSSVNTECKQLLLRHAFENLGAIAVAFCTHWHNEKSRTAIARLGAKQDGVLRQHQKMANGGYRDTVVFSIINSEWPTVNQHLSEKLKR</sequence>
<dbReference type="InterPro" id="IPR000182">
    <property type="entry name" value="GNAT_dom"/>
</dbReference>
<proteinExistence type="predicted"/>
<dbReference type="PANTHER" id="PTHR43610">
    <property type="entry name" value="BLL6696 PROTEIN"/>
    <property type="match status" value="1"/>
</dbReference>
<dbReference type="EMBL" id="CAKLCM010000003">
    <property type="protein sequence ID" value="CAH0530314.1"/>
    <property type="molecule type" value="Genomic_DNA"/>
</dbReference>
<evidence type="ECO:0000313" key="3">
    <source>
        <dbReference type="Proteomes" id="UP000838160"/>
    </source>
</evidence>
<feature type="domain" description="N-acetyltransferase" evidence="1">
    <location>
        <begin position="15"/>
        <end position="152"/>
    </location>
</feature>